<dbReference type="AlphaFoldDB" id="A0A1Y1YSK3"/>
<feature type="compositionally biased region" description="Low complexity" evidence="1">
    <location>
        <begin position="185"/>
        <end position="199"/>
    </location>
</feature>
<comment type="caution">
    <text evidence="2">The sequence shown here is derived from an EMBL/GenBank/DDBJ whole genome shotgun (WGS) entry which is preliminary data.</text>
</comment>
<feature type="compositionally biased region" description="Basic residues" evidence="1">
    <location>
        <begin position="1"/>
        <end position="10"/>
    </location>
</feature>
<feature type="region of interest" description="Disordered" evidence="1">
    <location>
        <begin position="1"/>
        <end position="63"/>
    </location>
</feature>
<evidence type="ECO:0000256" key="1">
    <source>
        <dbReference type="SAM" id="MobiDB-lite"/>
    </source>
</evidence>
<dbReference type="EMBL" id="MCFA01000176">
    <property type="protein sequence ID" value="ORY00949.1"/>
    <property type="molecule type" value="Genomic_DNA"/>
</dbReference>
<name>A0A1Y1YSK3_9PLEO</name>
<keyword evidence="3" id="KW-1185">Reference proteome</keyword>
<feature type="compositionally biased region" description="Basic and acidic residues" evidence="1">
    <location>
        <begin position="155"/>
        <end position="167"/>
    </location>
</feature>
<feature type="compositionally biased region" description="Basic and acidic residues" evidence="1">
    <location>
        <begin position="12"/>
        <end position="22"/>
    </location>
</feature>
<dbReference type="Proteomes" id="UP000193144">
    <property type="component" value="Unassembled WGS sequence"/>
</dbReference>
<feature type="region of interest" description="Disordered" evidence="1">
    <location>
        <begin position="120"/>
        <end position="217"/>
    </location>
</feature>
<accession>A0A1Y1YSK3</accession>
<gene>
    <name evidence="2" type="ORF">BCR34DRAFT_101603</name>
</gene>
<protein>
    <submittedName>
        <fullName evidence="2">Uncharacterized protein</fullName>
    </submittedName>
</protein>
<sequence length="314" mass="33763">MTAARRKVQRGRGQERLPRDEDCLPESTGLHQRSGDRGGKEASTSTRPRGGRGGQQAAGAVRCRRPIASSPVTHRLPLCLRLPPPSIITIQHQQLGQHMHPERRRWLSARCMPAFDRGTHTCDRSQHSSPPAAPGRNMFGRSTHNAAPPTRQRHGRADSRWSTERPCKTSHGPSGAVLAGTSPEPNLGGLPQPLAGLAPHRQTSEPEPAAAGRGQRSQMAVKTCRFPGMPCISPADTLGMQDARWAPDSPLTITTSSSTAALTLLTKPPLSMLLCHLSPASSCPPHVAGRRGLPLMRNECHHASLYHSDLGIAA</sequence>
<organism evidence="2 3">
    <name type="scientific">Clohesyomyces aquaticus</name>
    <dbReference type="NCBI Taxonomy" id="1231657"/>
    <lineage>
        <taxon>Eukaryota</taxon>
        <taxon>Fungi</taxon>
        <taxon>Dikarya</taxon>
        <taxon>Ascomycota</taxon>
        <taxon>Pezizomycotina</taxon>
        <taxon>Dothideomycetes</taxon>
        <taxon>Pleosporomycetidae</taxon>
        <taxon>Pleosporales</taxon>
        <taxon>Lindgomycetaceae</taxon>
        <taxon>Clohesyomyces</taxon>
    </lineage>
</organism>
<proteinExistence type="predicted"/>
<reference evidence="2 3" key="1">
    <citation type="submission" date="2016-07" db="EMBL/GenBank/DDBJ databases">
        <title>Pervasive Adenine N6-methylation of Active Genes in Fungi.</title>
        <authorList>
            <consortium name="DOE Joint Genome Institute"/>
            <person name="Mondo S.J."/>
            <person name="Dannebaum R.O."/>
            <person name="Kuo R.C."/>
            <person name="Labutti K."/>
            <person name="Haridas S."/>
            <person name="Kuo A."/>
            <person name="Salamov A."/>
            <person name="Ahrendt S.R."/>
            <person name="Lipzen A."/>
            <person name="Sullivan W."/>
            <person name="Andreopoulos W.B."/>
            <person name="Clum A."/>
            <person name="Lindquist E."/>
            <person name="Daum C."/>
            <person name="Ramamoorthy G.K."/>
            <person name="Gryganskyi A."/>
            <person name="Culley D."/>
            <person name="Magnuson J.K."/>
            <person name="James T.Y."/>
            <person name="O'Malley M.A."/>
            <person name="Stajich J.E."/>
            <person name="Spatafora J.W."/>
            <person name="Visel A."/>
            <person name="Grigoriev I.V."/>
        </authorList>
    </citation>
    <scope>NUCLEOTIDE SEQUENCE [LARGE SCALE GENOMIC DNA]</scope>
    <source>
        <strain evidence="2 3">CBS 115471</strain>
    </source>
</reference>
<evidence type="ECO:0000313" key="3">
    <source>
        <dbReference type="Proteomes" id="UP000193144"/>
    </source>
</evidence>
<evidence type="ECO:0000313" key="2">
    <source>
        <dbReference type="EMBL" id="ORY00949.1"/>
    </source>
</evidence>